<dbReference type="GO" id="GO:0004140">
    <property type="term" value="F:dephospho-CoA kinase activity"/>
    <property type="evidence" value="ECO:0007669"/>
    <property type="project" value="UniProtKB-EC"/>
</dbReference>
<organism evidence="4 5">
    <name type="scientific">Gregarina niphandrodes</name>
    <name type="common">Septate eugregarine</name>
    <dbReference type="NCBI Taxonomy" id="110365"/>
    <lineage>
        <taxon>Eukaryota</taxon>
        <taxon>Sar</taxon>
        <taxon>Alveolata</taxon>
        <taxon>Apicomplexa</taxon>
        <taxon>Conoidasida</taxon>
        <taxon>Gregarinasina</taxon>
        <taxon>Eugregarinorida</taxon>
        <taxon>Gregarinidae</taxon>
        <taxon>Gregarina</taxon>
    </lineage>
</organism>
<evidence type="ECO:0000313" key="4">
    <source>
        <dbReference type="EMBL" id="EZG78144.1"/>
    </source>
</evidence>
<dbReference type="VEuPathDB" id="CryptoDB:GNI_040830"/>
<dbReference type="eggNOG" id="KOG3220">
    <property type="taxonomic scope" value="Eukaryota"/>
</dbReference>
<dbReference type="SUPFAM" id="SSF52540">
    <property type="entry name" value="P-loop containing nucleoside triphosphate hydrolases"/>
    <property type="match status" value="1"/>
</dbReference>
<dbReference type="GO" id="GO:0005524">
    <property type="term" value="F:ATP binding"/>
    <property type="evidence" value="ECO:0007669"/>
    <property type="project" value="UniProtKB-KW"/>
</dbReference>
<gene>
    <name evidence="4" type="ORF">GNI_040830</name>
</gene>
<dbReference type="InterPro" id="IPR001977">
    <property type="entry name" value="Depp_CoAkinase"/>
</dbReference>
<dbReference type="EC" id="2.7.1.24" evidence="4"/>
<dbReference type="GeneID" id="22911580"/>
<dbReference type="Pfam" id="PF01121">
    <property type="entry name" value="CoaE"/>
    <property type="match status" value="1"/>
</dbReference>
<reference evidence="4" key="1">
    <citation type="submission" date="2013-12" db="EMBL/GenBank/DDBJ databases">
        <authorList>
            <person name="Omoto C.K."/>
            <person name="Sibley D."/>
            <person name="Venepally P."/>
            <person name="Hadjithomas M."/>
            <person name="Karamycheva S."/>
            <person name="Brunk B."/>
            <person name="Roos D."/>
            <person name="Caler E."/>
            <person name="Lorenzi H."/>
        </authorList>
    </citation>
    <scope>NUCLEOTIDE SEQUENCE</scope>
</reference>
<dbReference type="InterPro" id="IPR027417">
    <property type="entry name" value="P-loop_NTPase"/>
</dbReference>
<dbReference type="HAMAP" id="MF_00376">
    <property type="entry name" value="Dephospho_CoA_kinase"/>
    <property type="match status" value="1"/>
</dbReference>
<protein>
    <submittedName>
        <fullName evidence="4">Dephospho-CoA kinase</fullName>
        <ecNumber evidence="4">2.7.1.24</ecNumber>
    </submittedName>
</protein>
<dbReference type="Proteomes" id="UP000019763">
    <property type="component" value="Unassembled WGS sequence"/>
</dbReference>
<dbReference type="EMBL" id="AFNH02000311">
    <property type="protein sequence ID" value="EZG78144.1"/>
    <property type="molecule type" value="Genomic_DNA"/>
</dbReference>
<dbReference type="RefSeq" id="XP_011129458.1">
    <property type="nucleotide sequence ID" value="XM_011131156.1"/>
</dbReference>
<keyword evidence="4" id="KW-0808">Transferase</keyword>
<sequence>MLFVVGITGAICSGKSTICRQLLISSKSIGISVEWVDCDKLAHKLYVPGGELLQTLAKEFGPHILNEEDGTLDRRTLGGIVFDQPQYLQKLNSIVWPVMRCHLEKLIEQAQRNETNKRTEINKRIEINQAKVILLDAAVLGQAGWDDLCDKVLYVTVPYETAKARAITSRGMSEAKFDKIFETQQCIVHDAISISSVEQAETALRDLVMNRSTGGVLVSEHPSSPLGINKEKTSIEEDEDDLPDGLF</sequence>
<evidence type="ECO:0000256" key="1">
    <source>
        <dbReference type="ARBA" id="ARBA00022741"/>
    </source>
</evidence>
<feature type="region of interest" description="Disordered" evidence="3">
    <location>
        <begin position="215"/>
        <end position="247"/>
    </location>
</feature>
<dbReference type="OrthoDB" id="247245at2759"/>
<dbReference type="PANTHER" id="PTHR10695:SF46">
    <property type="entry name" value="BIFUNCTIONAL COENZYME A SYNTHASE-RELATED"/>
    <property type="match status" value="1"/>
</dbReference>
<dbReference type="PROSITE" id="PS51219">
    <property type="entry name" value="DPCK"/>
    <property type="match status" value="1"/>
</dbReference>
<evidence type="ECO:0000256" key="2">
    <source>
        <dbReference type="ARBA" id="ARBA00022840"/>
    </source>
</evidence>
<dbReference type="NCBIfam" id="TIGR00152">
    <property type="entry name" value="dephospho-CoA kinase"/>
    <property type="match status" value="1"/>
</dbReference>
<dbReference type="Gene3D" id="3.40.50.300">
    <property type="entry name" value="P-loop containing nucleotide triphosphate hydrolases"/>
    <property type="match status" value="1"/>
</dbReference>
<dbReference type="GO" id="GO:0015937">
    <property type="term" value="P:coenzyme A biosynthetic process"/>
    <property type="evidence" value="ECO:0007669"/>
    <property type="project" value="InterPro"/>
</dbReference>
<keyword evidence="5" id="KW-1185">Reference proteome</keyword>
<proteinExistence type="inferred from homology"/>
<accession>A0A023BA91</accession>
<keyword evidence="1" id="KW-0547">Nucleotide-binding</keyword>
<comment type="caution">
    <text evidence="4">The sequence shown here is derived from an EMBL/GenBank/DDBJ whole genome shotgun (WGS) entry which is preliminary data.</text>
</comment>
<dbReference type="PANTHER" id="PTHR10695">
    <property type="entry name" value="DEPHOSPHO-COA KINASE-RELATED"/>
    <property type="match status" value="1"/>
</dbReference>
<name>A0A023BA91_GRENI</name>
<evidence type="ECO:0000256" key="3">
    <source>
        <dbReference type="SAM" id="MobiDB-lite"/>
    </source>
</evidence>
<dbReference type="AlphaFoldDB" id="A0A023BA91"/>
<keyword evidence="2" id="KW-0067">ATP-binding</keyword>
<dbReference type="CDD" id="cd02022">
    <property type="entry name" value="DPCK"/>
    <property type="match status" value="1"/>
</dbReference>
<feature type="compositionally biased region" description="Acidic residues" evidence="3">
    <location>
        <begin position="236"/>
        <end position="247"/>
    </location>
</feature>
<evidence type="ECO:0000313" key="5">
    <source>
        <dbReference type="Proteomes" id="UP000019763"/>
    </source>
</evidence>
<keyword evidence="4" id="KW-0418">Kinase</keyword>